<sequence length="690" mass="75091">MHKSAGRIRNVALVGHRGSGKTSLHEALLYTAGAVNRLGQVNEGTTVSDADPDEKARQMSISAALASFEWQDRKVNLIDTPGEPSFVADALGSLRVCESAIFVVNAVMGVEVSTTRLWQRAGELDLARLVFVNMLDRERADFFRALDSLKAAFGAHVVATEIPIGREHEVSGVIDLVDMKAYAYDGDGRDNCREIPIPDDLADEAQTYRERLMDEVAENSDALMERYLEGEEISHQEIVDALKEGTNHGALFPVTCGVATRNLATNRLLDAIVDDLPSPVKHGGLDVAGMTLEAVEDADLYAYVFKTRADPFAGRINLFRVYQGVISHDSHVLNTRAHAKERIGQLLAFSGKDSVHVDEFGPGDIGAVAKLKETRAGDWLAARDEPIEMPSIPLPAPVMAFSIEPKTKGDEDKVFTALRRLQEEDPTIDLHRDQQTGEQIVAGLSAIHVEIVIARLRERFGAEVTLKPPRVPYQETIRAGAKAHGRHKKQSGGRGQFGDCRIEIEPLPAGEGFEFVNAIRGGSIPGSFIPAVEKGVLEAMEHGTVAGYPVKDVRVRLVDGSYHSVDSSEMAFKVAGAHAMRDALEHASPVLLEPIMVVSASVPEDSVGDVIGDLNSRRGRPLGMEPSGGMTEVRAEVPMAEMLSYAPDLRSITGGQGDFTMEFQRYEEVPPHLAERVVARVRAETEAVHS</sequence>
<evidence type="ECO:0000313" key="7">
    <source>
        <dbReference type="Proteomes" id="UP000008229"/>
    </source>
</evidence>
<evidence type="ECO:0000259" key="5">
    <source>
        <dbReference type="PROSITE" id="PS51722"/>
    </source>
</evidence>
<dbReference type="SUPFAM" id="SSF54211">
    <property type="entry name" value="Ribosomal protein S5 domain 2-like"/>
    <property type="match status" value="1"/>
</dbReference>
<dbReference type="RefSeq" id="WP_012935131.1">
    <property type="nucleotide sequence ID" value="NC_013739.1"/>
</dbReference>
<dbReference type="eggNOG" id="COG0480">
    <property type="taxonomic scope" value="Bacteria"/>
</dbReference>
<dbReference type="Proteomes" id="UP000008229">
    <property type="component" value="Chromosome"/>
</dbReference>
<dbReference type="Gene3D" id="3.30.70.870">
    <property type="entry name" value="Elongation Factor G (Translational Gtpase), domain 3"/>
    <property type="match status" value="1"/>
</dbReference>
<dbReference type="NCBIfam" id="TIGR00484">
    <property type="entry name" value="EF-G"/>
    <property type="match status" value="1"/>
</dbReference>
<dbReference type="GO" id="GO:0003924">
    <property type="term" value="F:GTPase activity"/>
    <property type="evidence" value="ECO:0007669"/>
    <property type="project" value="InterPro"/>
</dbReference>
<dbReference type="SUPFAM" id="SSF52540">
    <property type="entry name" value="P-loop containing nucleoside triphosphate hydrolases"/>
    <property type="match status" value="1"/>
</dbReference>
<dbReference type="InterPro" id="IPR009000">
    <property type="entry name" value="Transl_B-barrel_sf"/>
</dbReference>
<dbReference type="NCBIfam" id="NF009379">
    <property type="entry name" value="PRK12740.1-3"/>
    <property type="match status" value="1"/>
</dbReference>
<dbReference type="InterPro" id="IPR005225">
    <property type="entry name" value="Small_GTP-bd"/>
</dbReference>
<proteinExistence type="inferred from homology"/>
<evidence type="ECO:0000256" key="3">
    <source>
        <dbReference type="ARBA" id="ARBA00023134"/>
    </source>
</evidence>
<dbReference type="KEGG" id="cwo:Cwoe_3663"/>
<evidence type="ECO:0000313" key="6">
    <source>
        <dbReference type="EMBL" id="ADB52080.1"/>
    </source>
</evidence>
<dbReference type="InterPro" id="IPR041095">
    <property type="entry name" value="EFG_II"/>
</dbReference>
<dbReference type="GO" id="GO:0032790">
    <property type="term" value="P:ribosome disassembly"/>
    <property type="evidence" value="ECO:0007669"/>
    <property type="project" value="TreeGrafter"/>
</dbReference>
<comment type="similarity">
    <text evidence="1">Belongs to the TRAFAC class translation factor GTPase superfamily. Classic translation factor GTPase family. EF-G/EF-2 subfamily.</text>
</comment>
<keyword evidence="7" id="KW-1185">Reference proteome</keyword>
<dbReference type="EMBL" id="CP001854">
    <property type="protein sequence ID" value="ADB52080.1"/>
    <property type="molecule type" value="Genomic_DNA"/>
</dbReference>
<evidence type="ECO:0000256" key="4">
    <source>
        <dbReference type="NCBIfam" id="TIGR00484"/>
    </source>
</evidence>
<protein>
    <recommendedName>
        <fullName evidence="4">Elongation factor G</fullName>
    </recommendedName>
</protein>
<dbReference type="FunFam" id="3.30.70.240:FF:000001">
    <property type="entry name" value="Elongation factor G"/>
    <property type="match status" value="1"/>
</dbReference>
<dbReference type="SMART" id="SM00889">
    <property type="entry name" value="EFG_IV"/>
    <property type="match status" value="1"/>
</dbReference>
<dbReference type="CDD" id="cd16262">
    <property type="entry name" value="EFG_III"/>
    <property type="match status" value="1"/>
</dbReference>
<dbReference type="STRING" id="469383.Cwoe_3663"/>
<dbReference type="PANTHER" id="PTHR43261">
    <property type="entry name" value="TRANSLATION ELONGATION FACTOR G-RELATED"/>
    <property type="match status" value="1"/>
</dbReference>
<dbReference type="PANTHER" id="PTHR43261:SF6">
    <property type="entry name" value="ELONGATION FACTOR G-LIKE PROTEIN"/>
    <property type="match status" value="1"/>
</dbReference>
<reference evidence="7" key="2">
    <citation type="submission" date="2010-01" db="EMBL/GenBank/DDBJ databases">
        <title>The complete genome of Conexibacter woesei DSM 14684.</title>
        <authorList>
            <consortium name="US DOE Joint Genome Institute (JGI-PGF)"/>
            <person name="Lucas S."/>
            <person name="Copeland A."/>
            <person name="Lapidus A."/>
            <person name="Glavina del Rio T."/>
            <person name="Dalin E."/>
            <person name="Tice H."/>
            <person name="Bruce D."/>
            <person name="Goodwin L."/>
            <person name="Pitluck S."/>
            <person name="Kyrpides N."/>
            <person name="Mavromatis K."/>
            <person name="Ivanova N."/>
            <person name="Mikhailova N."/>
            <person name="Chertkov O."/>
            <person name="Brettin T."/>
            <person name="Detter J.C."/>
            <person name="Han C."/>
            <person name="Larimer F."/>
            <person name="Land M."/>
            <person name="Hauser L."/>
            <person name="Markowitz V."/>
            <person name="Cheng J.-F."/>
            <person name="Hugenholtz P."/>
            <person name="Woyke T."/>
            <person name="Wu D."/>
            <person name="Pukall R."/>
            <person name="Steenblock K."/>
            <person name="Schneider S."/>
            <person name="Klenk H.-P."/>
            <person name="Eisen J.A."/>
        </authorList>
    </citation>
    <scope>NUCLEOTIDE SEQUENCE [LARGE SCALE GENOMIC DNA]</scope>
    <source>
        <strain evidence="7">DSM 14684 / CIP 108061 / JCM 11494 / NBRC 100937 / ID131577</strain>
    </source>
</reference>
<dbReference type="GO" id="GO:0003746">
    <property type="term" value="F:translation elongation factor activity"/>
    <property type="evidence" value="ECO:0007669"/>
    <property type="project" value="UniProtKB-UniRule"/>
</dbReference>
<dbReference type="InterPro" id="IPR020568">
    <property type="entry name" value="Ribosomal_Su5_D2-typ_SF"/>
</dbReference>
<keyword evidence="3" id="KW-0342">GTP-binding</keyword>
<dbReference type="InterPro" id="IPR000640">
    <property type="entry name" value="EFG_V-like"/>
</dbReference>
<dbReference type="InterPro" id="IPR005517">
    <property type="entry name" value="Transl_elong_EFG/EF2_IV"/>
</dbReference>
<dbReference type="Pfam" id="PF03764">
    <property type="entry name" value="EFG_IV"/>
    <property type="match status" value="1"/>
</dbReference>
<dbReference type="FunFam" id="3.30.70.870:FF:000002">
    <property type="entry name" value="Translation elongation factor 2"/>
    <property type="match status" value="1"/>
</dbReference>
<dbReference type="GO" id="GO:0005525">
    <property type="term" value="F:GTP binding"/>
    <property type="evidence" value="ECO:0007669"/>
    <property type="project" value="UniProtKB-UniRule"/>
</dbReference>
<dbReference type="SUPFAM" id="SSF50447">
    <property type="entry name" value="Translation proteins"/>
    <property type="match status" value="1"/>
</dbReference>
<dbReference type="InterPro" id="IPR004540">
    <property type="entry name" value="Transl_elong_EFG/EF2"/>
</dbReference>
<organism evidence="6 7">
    <name type="scientific">Conexibacter woesei (strain DSM 14684 / CCUG 47730 / CIP 108061 / JCM 11494 / NBRC 100937 / ID131577)</name>
    <dbReference type="NCBI Taxonomy" id="469383"/>
    <lineage>
        <taxon>Bacteria</taxon>
        <taxon>Bacillati</taxon>
        <taxon>Actinomycetota</taxon>
        <taxon>Thermoleophilia</taxon>
        <taxon>Solirubrobacterales</taxon>
        <taxon>Conexibacteraceae</taxon>
        <taxon>Conexibacter</taxon>
    </lineage>
</organism>
<dbReference type="NCBIfam" id="TIGR00231">
    <property type="entry name" value="small_GTP"/>
    <property type="match status" value="1"/>
</dbReference>
<dbReference type="AlphaFoldDB" id="D3F1B7"/>
<dbReference type="InterPro" id="IPR014721">
    <property type="entry name" value="Ribsml_uS5_D2-typ_fold_subgr"/>
</dbReference>
<dbReference type="InterPro" id="IPR000795">
    <property type="entry name" value="T_Tr_GTP-bd_dom"/>
</dbReference>
<dbReference type="CDD" id="cd04088">
    <property type="entry name" value="EFG_mtEFG_II"/>
    <property type="match status" value="1"/>
</dbReference>
<dbReference type="InterPro" id="IPR027417">
    <property type="entry name" value="P-loop_NTPase"/>
</dbReference>
<dbReference type="NCBIfam" id="NF009891">
    <property type="entry name" value="PRK13351.1-1"/>
    <property type="match status" value="1"/>
</dbReference>
<dbReference type="Pfam" id="PF14492">
    <property type="entry name" value="EFG_III"/>
    <property type="match status" value="1"/>
</dbReference>
<dbReference type="InterPro" id="IPR035649">
    <property type="entry name" value="EFG_V"/>
</dbReference>
<dbReference type="Pfam" id="PF00679">
    <property type="entry name" value="EFG_C"/>
    <property type="match status" value="1"/>
</dbReference>
<dbReference type="Pfam" id="PF00009">
    <property type="entry name" value="GTP_EFTU"/>
    <property type="match status" value="1"/>
</dbReference>
<dbReference type="Gene3D" id="3.30.70.240">
    <property type="match status" value="1"/>
</dbReference>
<dbReference type="Gene3D" id="3.40.50.300">
    <property type="entry name" value="P-loop containing nucleotide triphosphate hydrolases"/>
    <property type="match status" value="1"/>
</dbReference>
<dbReference type="NCBIfam" id="NF009381">
    <property type="entry name" value="PRK12740.1-5"/>
    <property type="match status" value="1"/>
</dbReference>
<evidence type="ECO:0000256" key="2">
    <source>
        <dbReference type="ARBA" id="ARBA00022741"/>
    </source>
</evidence>
<dbReference type="FunFam" id="3.30.230.10:FF:000003">
    <property type="entry name" value="Elongation factor G"/>
    <property type="match status" value="1"/>
</dbReference>
<gene>
    <name evidence="6" type="ordered locus">Cwoe_3663</name>
</gene>
<dbReference type="CDD" id="cd01434">
    <property type="entry name" value="EFG_mtEFG1_IV"/>
    <property type="match status" value="1"/>
</dbReference>
<keyword evidence="6" id="KW-0251">Elongation factor</keyword>
<dbReference type="CDD" id="cd04170">
    <property type="entry name" value="EF-G_bact"/>
    <property type="match status" value="1"/>
</dbReference>
<dbReference type="InterPro" id="IPR047872">
    <property type="entry name" value="EFG_IV"/>
</dbReference>
<dbReference type="InterPro" id="IPR053905">
    <property type="entry name" value="EF-G-like_DII"/>
</dbReference>
<dbReference type="InterPro" id="IPR009022">
    <property type="entry name" value="EFG_III"/>
</dbReference>
<name>D3F1B7_CONWI</name>
<evidence type="ECO:0000256" key="1">
    <source>
        <dbReference type="ARBA" id="ARBA00005870"/>
    </source>
</evidence>
<dbReference type="CDD" id="cd03713">
    <property type="entry name" value="EFG_mtEFG_C"/>
    <property type="match status" value="1"/>
</dbReference>
<dbReference type="HOGENOM" id="CLU_002794_4_1_11"/>
<dbReference type="PROSITE" id="PS51722">
    <property type="entry name" value="G_TR_2"/>
    <property type="match status" value="1"/>
</dbReference>
<dbReference type="SUPFAM" id="SSF54980">
    <property type="entry name" value="EF-G C-terminal domain-like"/>
    <property type="match status" value="2"/>
</dbReference>
<keyword evidence="6" id="KW-0648">Protein biosynthesis</keyword>
<dbReference type="Gene3D" id="2.40.30.10">
    <property type="entry name" value="Translation factors"/>
    <property type="match status" value="1"/>
</dbReference>
<keyword evidence="2" id="KW-0547">Nucleotide-binding</keyword>
<dbReference type="SMART" id="SM00838">
    <property type="entry name" value="EFG_C"/>
    <property type="match status" value="1"/>
</dbReference>
<dbReference type="Pfam" id="PF22042">
    <property type="entry name" value="EF-G_D2"/>
    <property type="match status" value="1"/>
</dbReference>
<dbReference type="OrthoDB" id="9801472at2"/>
<feature type="domain" description="Tr-type G" evidence="5">
    <location>
        <begin position="6"/>
        <end position="280"/>
    </location>
</feature>
<accession>D3F1B7</accession>
<reference evidence="6 7" key="1">
    <citation type="journal article" date="2010" name="Stand. Genomic Sci.">
        <title>Complete genome sequence of Conexibacter woesei type strain (ID131577).</title>
        <authorList>
            <person name="Pukall R."/>
            <person name="Lapidus A."/>
            <person name="Glavina Del Rio T."/>
            <person name="Copeland A."/>
            <person name="Tice H."/>
            <person name="Cheng J.-F."/>
            <person name="Lucas S."/>
            <person name="Chen F."/>
            <person name="Nolan M."/>
            <person name="Bruce D."/>
            <person name="Goodwin L."/>
            <person name="Pitluck S."/>
            <person name="Mavromatis K."/>
            <person name="Ivanova N."/>
            <person name="Ovchinnikova G."/>
            <person name="Pati A."/>
            <person name="Chen A."/>
            <person name="Palaniappan K."/>
            <person name="Land M."/>
            <person name="Hauser L."/>
            <person name="Chang Y.-J."/>
            <person name="Jeffries C.D."/>
            <person name="Chain P."/>
            <person name="Meincke L."/>
            <person name="Sims D."/>
            <person name="Brettin T."/>
            <person name="Detter J.C."/>
            <person name="Rohde M."/>
            <person name="Goeker M."/>
            <person name="Bristow J."/>
            <person name="Eisen J.A."/>
            <person name="Markowitz V."/>
            <person name="Kyrpides N.C."/>
            <person name="Klenk H.-P."/>
            <person name="Hugenholtz P."/>
        </authorList>
    </citation>
    <scope>NUCLEOTIDE SEQUENCE [LARGE SCALE GENOMIC DNA]</scope>
    <source>
        <strain evidence="7">DSM 14684 / CIP 108061 / JCM 11494 / NBRC 100937 / ID131577</strain>
    </source>
</reference>
<dbReference type="Gene3D" id="3.30.230.10">
    <property type="match status" value="1"/>
</dbReference>
<dbReference type="InterPro" id="IPR035647">
    <property type="entry name" value="EFG_III/V"/>
</dbReference>